<accession>A0A4Z2BG13</accession>
<dbReference type="Pfam" id="PF12877">
    <property type="entry name" value="KIAA1549"/>
    <property type="match status" value="1"/>
</dbReference>
<dbReference type="PANTHER" id="PTHR21590:SF3">
    <property type="entry name" value="UPF0606 PROTEIN KIAA1549L"/>
    <property type="match status" value="1"/>
</dbReference>
<dbReference type="Proteomes" id="UP000516260">
    <property type="component" value="Chromosome 3"/>
</dbReference>
<dbReference type="EMBL" id="SWLE01000016">
    <property type="protein sequence ID" value="TNM91205.1"/>
    <property type="molecule type" value="Genomic_DNA"/>
</dbReference>
<feature type="transmembrane region" description="Helical" evidence="1">
    <location>
        <begin position="266"/>
        <end position="290"/>
    </location>
</feature>
<evidence type="ECO:0000313" key="2">
    <source>
        <dbReference type="EMBL" id="TNM91205.1"/>
    </source>
</evidence>
<evidence type="ECO:0008006" key="4">
    <source>
        <dbReference type="Google" id="ProtNLM"/>
    </source>
</evidence>
<keyword evidence="3" id="KW-1185">Reference proteome</keyword>
<reference evidence="2 3" key="1">
    <citation type="submission" date="2019-04" db="EMBL/GenBank/DDBJ databases">
        <title>The sequence and de novo assembly of Takifugu bimaculatus genome using PacBio and Hi-C technologies.</title>
        <authorList>
            <person name="Xu P."/>
            <person name="Liu B."/>
            <person name="Zhou Z."/>
        </authorList>
    </citation>
    <scope>NUCLEOTIDE SEQUENCE [LARGE SCALE GENOMIC DNA]</scope>
    <source>
        <strain evidence="2">TB-2018</strain>
        <tissue evidence="2">Muscle</tissue>
    </source>
</reference>
<evidence type="ECO:0000313" key="3">
    <source>
        <dbReference type="Proteomes" id="UP000516260"/>
    </source>
</evidence>
<proteinExistence type="predicted"/>
<protein>
    <recommendedName>
        <fullName evidence="4">SEA domain-containing protein</fullName>
    </recommendedName>
</protein>
<gene>
    <name evidence="2" type="ORF">fugu_003494</name>
</gene>
<keyword evidence="1" id="KW-0812">Transmembrane</keyword>
<keyword evidence="1" id="KW-1133">Transmembrane helix</keyword>
<dbReference type="PANTHER" id="PTHR21590">
    <property type="entry name" value="SEA DOMAIN-CONTAINING PROTEIN"/>
    <property type="match status" value="1"/>
</dbReference>
<comment type="caution">
    <text evidence="2">The sequence shown here is derived from an EMBL/GenBank/DDBJ whole genome shotgun (WGS) entry which is preliminary data.</text>
</comment>
<dbReference type="AlphaFoldDB" id="A0A4Z2BG13"/>
<name>A0A4Z2BG13_9TELE</name>
<dbReference type="InterPro" id="IPR024606">
    <property type="entry name" value="KIAA1549"/>
</dbReference>
<organism evidence="2 3">
    <name type="scientific">Takifugu bimaculatus</name>
    <dbReference type="NCBI Taxonomy" id="433685"/>
    <lineage>
        <taxon>Eukaryota</taxon>
        <taxon>Metazoa</taxon>
        <taxon>Chordata</taxon>
        <taxon>Craniata</taxon>
        <taxon>Vertebrata</taxon>
        <taxon>Euteleostomi</taxon>
        <taxon>Actinopterygii</taxon>
        <taxon>Neopterygii</taxon>
        <taxon>Teleostei</taxon>
        <taxon>Neoteleostei</taxon>
        <taxon>Acanthomorphata</taxon>
        <taxon>Eupercaria</taxon>
        <taxon>Tetraodontiformes</taxon>
        <taxon>Tetradontoidea</taxon>
        <taxon>Tetraodontidae</taxon>
        <taxon>Takifugu</taxon>
    </lineage>
</organism>
<evidence type="ECO:0000256" key="1">
    <source>
        <dbReference type="SAM" id="Phobius"/>
    </source>
</evidence>
<sequence length="346" mass="38356">MTVAYHVTAGDTVYPPSVVLDALESYGRDKLIADLRQYLPMVTALPVPVAPWRPGPTRGFQLKTVLQFVGTGDDPRTCWFSQMMEQRLERVFAEARAKVLTTNSKLSIQLSAELVGYFLFYPPLIIAEPMEYHNLNTSVATRDYWVITVIQDVENASLEGQYQSFASLMEQRLAELFVLAGRQGTRFRRATAVGGFTVQMVNIRRISGSRNRAEMTYYVQHNGVPLAGASAAKVLNTVDSQTVALTLGYFVQLQAEPVVKNPPNNLWIIAAVLAPIAVVTLIIIIITAVLCRKNKSDFKADAIGNLNPRAKMTYRRDVGYFHQVSASQSSPWYPSVFPSSGLNCGI</sequence>
<keyword evidence="1" id="KW-0472">Membrane</keyword>